<evidence type="ECO:0000256" key="1">
    <source>
        <dbReference type="SAM" id="MobiDB-lite"/>
    </source>
</evidence>
<organism evidence="2 3">
    <name type="scientific">Aldrovandia affinis</name>
    <dbReference type="NCBI Taxonomy" id="143900"/>
    <lineage>
        <taxon>Eukaryota</taxon>
        <taxon>Metazoa</taxon>
        <taxon>Chordata</taxon>
        <taxon>Craniata</taxon>
        <taxon>Vertebrata</taxon>
        <taxon>Euteleostomi</taxon>
        <taxon>Actinopterygii</taxon>
        <taxon>Neopterygii</taxon>
        <taxon>Teleostei</taxon>
        <taxon>Notacanthiformes</taxon>
        <taxon>Halosauridae</taxon>
        <taxon>Aldrovandia</taxon>
    </lineage>
</organism>
<sequence>MQRMQGQRRSGQRTGGLRAPRGEGFNPGGQTTHADLETARIADAIRSTPESGFALNVTAPRSQRPTEQRAEPEPRRAASQPGPEQPPAPSLRPSTSAREPQPGDAPREHAAPLAHQGHICRR</sequence>
<accession>A0AAD7SIA4</accession>
<feature type="compositionally biased region" description="Basic and acidic residues" evidence="1">
    <location>
        <begin position="64"/>
        <end position="76"/>
    </location>
</feature>
<comment type="caution">
    <text evidence="2">The sequence shown here is derived from an EMBL/GenBank/DDBJ whole genome shotgun (WGS) entry which is preliminary data.</text>
</comment>
<name>A0AAD7SIA4_9TELE</name>
<keyword evidence="3" id="KW-1185">Reference proteome</keyword>
<evidence type="ECO:0000313" key="2">
    <source>
        <dbReference type="EMBL" id="KAJ8403099.1"/>
    </source>
</evidence>
<evidence type="ECO:0000313" key="3">
    <source>
        <dbReference type="Proteomes" id="UP001221898"/>
    </source>
</evidence>
<dbReference type="AlphaFoldDB" id="A0AAD7SIA4"/>
<proteinExistence type="predicted"/>
<reference evidence="2" key="1">
    <citation type="journal article" date="2023" name="Science">
        <title>Genome structures resolve the early diversification of teleost fishes.</title>
        <authorList>
            <person name="Parey E."/>
            <person name="Louis A."/>
            <person name="Montfort J."/>
            <person name="Bouchez O."/>
            <person name="Roques C."/>
            <person name="Iampietro C."/>
            <person name="Lluch J."/>
            <person name="Castinel A."/>
            <person name="Donnadieu C."/>
            <person name="Desvignes T."/>
            <person name="Floi Bucao C."/>
            <person name="Jouanno E."/>
            <person name="Wen M."/>
            <person name="Mejri S."/>
            <person name="Dirks R."/>
            <person name="Jansen H."/>
            <person name="Henkel C."/>
            <person name="Chen W.J."/>
            <person name="Zahm M."/>
            <person name="Cabau C."/>
            <person name="Klopp C."/>
            <person name="Thompson A.W."/>
            <person name="Robinson-Rechavi M."/>
            <person name="Braasch I."/>
            <person name="Lecointre G."/>
            <person name="Bobe J."/>
            <person name="Postlethwait J.H."/>
            <person name="Berthelot C."/>
            <person name="Roest Crollius H."/>
            <person name="Guiguen Y."/>
        </authorList>
    </citation>
    <scope>NUCLEOTIDE SEQUENCE</scope>
    <source>
        <strain evidence="2">NC1722</strain>
    </source>
</reference>
<feature type="region of interest" description="Disordered" evidence="1">
    <location>
        <begin position="1"/>
        <end position="122"/>
    </location>
</feature>
<protein>
    <submittedName>
        <fullName evidence="2">Uncharacterized protein</fullName>
    </submittedName>
</protein>
<dbReference type="EMBL" id="JAINUG010000060">
    <property type="protein sequence ID" value="KAJ8403099.1"/>
    <property type="molecule type" value="Genomic_DNA"/>
</dbReference>
<dbReference type="Proteomes" id="UP001221898">
    <property type="component" value="Unassembled WGS sequence"/>
</dbReference>
<gene>
    <name evidence="2" type="ORF">AAFF_G00360150</name>
</gene>